<dbReference type="SUPFAM" id="SSF49899">
    <property type="entry name" value="Concanavalin A-like lectins/glucanases"/>
    <property type="match status" value="1"/>
</dbReference>
<dbReference type="Pfam" id="PF00643">
    <property type="entry name" value="zf-B_box"/>
    <property type="match status" value="1"/>
</dbReference>
<protein>
    <recommendedName>
        <fullName evidence="10">Zinc-binding protein A33-like</fullName>
    </recommendedName>
</protein>
<dbReference type="PRINTS" id="PR01407">
    <property type="entry name" value="BUTYPHLNCDUF"/>
</dbReference>
<dbReference type="InterPro" id="IPR017907">
    <property type="entry name" value="Znf_RING_CS"/>
</dbReference>
<evidence type="ECO:0000256" key="3">
    <source>
        <dbReference type="ARBA" id="ARBA00022833"/>
    </source>
</evidence>
<dbReference type="SUPFAM" id="SSF57845">
    <property type="entry name" value="B-box zinc-binding domain"/>
    <property type="match status" value="1"/>
</dbReference>
<dbReference type="Proteomes" id="UP000694558">
    <property type="component" value="Chromosome 1"/>
</dbReference>
<evidence type="ECO:0008006" key="10">
    <source>
        <dbReference type="Google" id="ProtNLM"/>
    </source>
</evidence>
<reference evidence="8" key="1">
    <citation type="submission" date="2023-05" db="EMBL/GenBank/DDBJ databases">
        <title>High-quality long-read genome of Scophthalmus maximus.</title>
        <authorList>
            <person name="Lien S."/>
            <person name="Martinez P."/>
        </authorList>
    </citation>
    <scope>NUCLEOTIDE SEQUENCE [LARGE SCALE GENOMIC DNA]</scope>
</reference>
<dbReference type="InterPro" id="IPR000315">
    <property type="entry name" value="Znf_B-box"/>
</dbReference>
<gene>
    <name evidence="8" type="primary">trim35-28</name>
</gene>
<organism evidence="8 9">
    <name type="scientific">Scophthalmus maximus</name>
    <name type="common">Turbot</name>
    <name type="synonym">Psetta maxima</name>
    <dbReference type="NCBI Taxonomy" id="52904"/>
    <lineage>
        <taxon>Eukaryota</taxon>
        <taxon>Metazoa</taxon>
        <taxon>Chordata</taxon>
        <taxon>Craniata</taxon>
        <taxon>Vertebrata</taxon>
        <taxon>Euteleostomi</taxon>
        <taxon>Actinopterygii</taxon>
        <taxon>Neopterygii</taxon>
        <taxon>Teleostei</taxon>
        <taxon>Neoteleostei</taxon>
        <taxon>Acanthomorphata</taxon>
        <taxon>Carangaria</taxon>
        <taxon>Pleuronectiformes</taxon>
        <taxon>Pleuronectoidei</taxon>
        <taxon>Scophthalmidae</taxon>
        <taxon>Scophthalmus</taxon>
    </lineage>
</organism>
<dbReference type="OrthoDB" id="6105938at2759"/>
<evidence type="ECO:0000256" key="2">
    <source>
        <dbReference type="ARBA" id="ARBA00022771"/>
    </source>
</evidence>
<dbReference type="PROSITE" id="PS50119">
    <property type="entry name" value="ZF_BBOX"/>
    <property type="match status" value="1"/>
</dbReference>
<dbReference type="Pfam" id="PF13765">
    <property type="entry name" value="PRY"/>
    <property type="match status" value="1"/>
</dbReference>
<dbReference type="CTD" id="559351"/>
<evidence type="ECO:0000313" key="8">
    <source>
        <dbReference type="Ensembl" id="ENSSMAP00000013994.2"/>
    </source>
</evidence>
<evidence type="ECO:0000259" key="5">
    <source>
        <dbReference type="PROSITE" id="PS50089"/>
    </source>
</evidence>
<dbReference type="InterPro" id="IPR003879">
    <property type="entry name" value="Butyrophylin_SPRY"/>
</dbReference>
<dbReference type="Gene3D" id="2.60.120.920">
    <property type="match status" value="1"/>
</dbReference>
<dbReference type="SMART" id="SM00184">
    <property type="entry name" value="RING"/>
    <property type="match status" value="1"/>
</dbReference>
<feature type="domain" description="B30.2/SPRY" evidence="7">
    <location>
        <begin position="277"/>
        <end position="469"/>
    </location>
</feature>
<dbReference type="SUPFAM" id="SSF57850">
    <property type="entry name" value="RING/U-box"/>
    <property type="match status" value="1"/>
</dbReference>
<evidence type="ECO:0000256" key="4">
    <source>
        <dbReference type="PROSITE-ProRule" id="PRU00024"/>
    </source>
</evidence>
<evidence type="ECO:0000313" key="9">
    <source>
        <dbReference type="Proteomes" id="UP000694558"/>
    </source>
</evidence>
<evidence type="ECO:0000256" key="1">
    <source>
        <dbReference type="ARBA" id="ARBA00022723"/>
    </source>
</evidence>
<dbReference type="Pfam" id="PF00622">
    <property type="entry name" value="SPRY"/>
    <property type="match status" value="1"/>
</dbReference>
<feature type="domain" description="RING-type" evidence="5">
    <location>
        <begin position="18"/>
        <end position="56"/>
    </location>
</feature>
<dbReference type="CDD" id="cd12893">
    <property type="entry name" value="SPRY_PRY_TRIM35"/>
    <property type="match status" value="1"/>
</dbReference>
<dbReference type="SMART" id="SM00336">
    <property type="entry name" value="BBOX"/>
    <property type="match status" value="1"/>
</dbReference>
<dbReference type="InterPro" id="IPR003877">
    <property type="entry name" value="SPRY_dom"/>
</dbReference>
<dbReference type="InterPro" id="IPR043136">
    <property type="entry name" value="B30.2/SPRY_sf"/>
</dbReference>
<dbReference type="FunFam" id="2.60.120.920:FF:000004">
    <property type="entry name" value="Butyrophilin subfamily 1 member A1"/>
    <property type="match status" value="1"/>
</dbReference>
<dbReference type="Gene3D" id="3.30.160.60">
    <property type="entry name" value="Classic Zinc Finger"/>
    <property type="match status" value="1"/>
</dbReference>
<dbReference type="RefSeq" id="XP_035477683.1">
    <property type="nucleotide sequence ID" value="XM_035621790.2"/>
</dbReference>
<dbReference type="Ensembl" id="ENSSMAT00000014180.2">
    <property type="protein sequence ID" value="ENSSMAP00000013994.2"/>
    <property type="gene ID" value="ENSSMAG00000008604.2"/>
</dbReference>
<keyword evidence="3" id="KW-0862">Zinc</keyword>
<dbReference type="PROSITE" id="PS50188">
    <property type="entry name" value="B302_SPRY"/>
    <property type="match status" value="1"/>
</dbReference>
<dbReference type="InterPro" id="IPR050143">
    <property type="entry name" value="TRIM/RBCC"/>
</dbReference>
<dbReference type="GeneTree" id="ENSGT01030000234583"/>
<dbReference type="Pfam" id="PF13923">
    <property type="entry name" value="zf-C3HC4_2"/>
    <property type="match status" value="1"/>
</dbReference>
<keyword evidence="1" id="KW-0479">Metal-binding</keyword>
<name>A0A8D3A803_SCOMX</name>
<dbReference type="SMART" id="SM00589">
    <property type="entry name" value="PRY"/>
    <property type="match status" value="1"/>
</dbReference>
<dbReference type="InterPro" id="IPR006574">
    <property type="entry name" value="PRY"/>
</dbReference>
<dbReference type="PROSITE" id="PS50089">
    <property type="entry name" value="ZF_RING_2"/>
    <property type="match status" value="1"/>
</dbReference>
<dbReference type="InterPro" id="IPR013320">
    <property type="entry name" value="ConA-like_dom_sf"/>
</dbReference>
<dbReference type="SMART" id="SM00449">
    <property type="entry name" value="SPRY"/>
    <property type="match status" value="1"/>
</dbReference>
<keyword evidence="2 4" id="KW-0863">Zinc-finger</keyword>
<dbReference type="InterPro" id="IPR001870">
    <property type="entry name" value="B30.2/SPRY"/>
</dbReference>
<sequence>MDEDMAEEPLRMQQELTCPVCQEVFREPVLLPCTHSLCRECLRGSLRVSSRCPVCRGEFAEAQAIADRALSNACEVFLRQARAGRPDQRRASGDECKMHLRPLELYCERDEEPVCVECVTLHNTHKLWPLREGAPLCKKELRLRVDIFEKKVESYKKMSRKLGNAVEHIKYQAVQAEKQIKAEFERLHEALVTEEALRLQALVTEEEQKIGAIEELIANTDKDVVKLNRLIDSLKIEMGNEDLTLLQNFKNLKRKAQWTGEDPCIPNDSLLDMGKHVGTLGFKIWKKMQDHVKYYPVVLNPNTASPWLSVDADLTSVKESSELLTVAENPERFNPCVFVLGAEGYTSGKHRWDVIVGDSPKWIVGVCKESVARKKRFTVSTSRGVWSIGLSKGVYTAQTPERTQLQVQPGPRRIRVRLNIDKGEVSFWDGETEKHLISFTHNFSEKIFPLFGPGLTSEPMILVQGKMAVHTS</sequence>
<dbReference type="InterPro" id="IPR001841">
    <property type="entry name" value="Znf_RING"/>
</dbReference>
<reference evidence="8" key="2">
    <citation type="submission" date="2025-08" db="UniProtKB">
        <authorList>
            <consortium name="Ensembl"/>
        </authorList>
    </citation>
    <scope>IDENTIFICATION</scope>
</reference>
<dbReference type="InterPro" id="IPR013083">
    <property type="entry name" value="Znf_RING/FYVE/PHD"/>
</dbReference>
<evidence type="ECO:0000259" key="7">
    <source>
        <dbReference type="PROSITE" id="PS50188"/>
    </source>
</evidence>
<accession>A0A8D3A803</accession>
<feature type="domain" description="B box-type" evidence="6">
    <location>
        <begin position="91"/>
        <end position="130"/>
    </location>
</feature>
<dbReference type="AlphaFoldDB" id="A0A8D3A803"/>
<evidence type="ECO:0000259" key="6">
    <source>
        <dbReference type="PROSITE" id="PS50119"/>
    </source>
</evidence>
<dbReference type="PANTHER" id="PTHR24103">
    <property type="entry name" value="E3 UBIQUITIN-PROTEIN LIGASE TRIM"/>
    <property type="match status" value="1"/>
</dbReference>
<dbReference type="PROSITE" id="PS00518">
    <property type="entry name" value="ZF_RING_1"/>
    <property type="match status" value="1"/>
</dbReference>
<proteinExistence type="predicted"/>
<dbReference type="KEGG" id="smau:118296146"/>
<dbReference type="Gene3D" id="3.30.40.10">
    <property type="entry name" value="Zinc/RING finger domain, C3HC4 (zinc finger)"/>
    <property type="match status" value="1"/>
</dbReference>
<dbReference type="GeneID" id="118296146"/>
<dbReference type="GO" id="GO:0008270">
    <property type="term" value="F:zinc ion binding"/>
    <property type="evidence" value="ECO:0007669"/>
    <property type="project" value="UniProtKB-KW"/>
</dbReference>